<sequence>MMPLVYFVRHGQTAWNAEARLQGQSDVDINEVGKQQAAANGRFLATLIPDASAFDFVASPMRRTRQTMEIVRTEMGLDPKAYRTDDRLRELSFGDWQGYTMAELEVGDPGANARRMKDKWGFVPPGEGAESYRMLTQRIAPWLAEVRTDMVCVTHGGVIRAIFRIAGGLDDEEASTMDTPQDTILRFENGRLEWLKPTSRNTA</sequence>
<protein>
    <submittedName>
        <fullName evidence="3">Histidine phosphatase family protein</fullName>
    </submittedName>
</protein>
<dbReference type="PANTHER" id="PTHR48100:SF59">
    <property type="entry name" value="ADENOSYLCOBALAMIN_ALPHA-RIBAZOLE PHOSPHATASE"/>
    <property type="match status" value="1"/>
</dbReference>
<dbReference type="InterPro" id="IPR029033">
    <property type="entry name" value="His_PPase_superfam"/>
</dbReference>
<keyword evidence="4" id="KW-1185">Reference proteome</keyword>
<dbReference type="GO" id="GO:0005737">
    <property type="term" value="C:cytoplasm"/>
    <property type="evidence" value="ECO:0007669"/>
    <property type="project" value="TreeGrafter"/>
</dbReference>
<dbReference type="Pfam" id="PF00300">
    <property type="entry name" value="His_Phos_1"/>
    <property type="match status" value="1"/>
</dbReference>
<proteinExistence type="predicted"/>
<dbReference type="CDD" id="cd07067">
    <property type="entry name" value="HP_PGM_like"/>
    <property type="match status" value="1"/>
</dbReference>
<dbReference type="SMART" id="SM00855">
    <property type="entry name" value="PGAM"/>
    <property type="match status" value="1"/>
</dbReference>
<evidence type="ECO:0000256" key="2">
    <source>
        <dbReference type="PIRSR" id="PIRSR613078-2"/>
    </source>
</evidence>
<dbReference type="AlphaFoldDB" id="A0A8J6PPK8"/>
<reference evidence="3" key="1">
    <citation type="submission" date="2020-09" db="EMBL/GenBank/DDBJ databases">
        <title>Genome seq and assembly of Tianweitania sp.</title>
        <authorList>
            <person name="Chhetri G."/>
        </authorList>
    </citation>
    <scope>NUCLEOTIDE SEQUENCE</scope>
    <source>
        <strain evidence="3">Rool2</strain>
    </source>
</reference>
<dbReference type="GO" id="GO:0016791">
    <property type="term" value="F:phosphatase activity"/>
    <property type="evidence" value="ECO:0007669"/>
    <property type="project" value="TreeGrafter"/>
</dbReference>
<organism evidence="3 4">
    <name type="scientific">Oryzicola mucosus</name>
    <dbReference type="NCBI Taxonomy" id="2767425"/>
    <lineage>
        <taxon>Bacteria</taxon>
        <taxon>Pseudomonadati</taxon>
        <taxon>Pseudomonadota</taxon>
        <taxon>Alphaproteobacteria</taxon>
        <taxon>Hyphomicrobiales</taxon>
        <taxon>Phyllobacteriaceae</taxon>
        <taxon>Oryzicola</taxon>
    </lineage>
</organism>
<evidence type="ECO:0000256" key="1">
    <source>
        <dbReference type="PIRSR" id="PIRSR613078-1"/>
    </source>
</evidence>
<feature type="binding site" evidence="2">
    <location>
        <begin position="9"/>
        <end position="16"/>
    </location>
    <ligand>
        <name>substrate</name>
    </ligand>
</feature>
<dbReference type="RefSeq" id="WP_188165566.1">
    <property type="nucleotide sequence ID" value="NZ_JACVVX010000004.1"/>
</dbReference>
<gene>
    <name evidence="3" type="ORF">ICI42_15430</name>
</gene>
<comment type="caution">
    <text evidence="3">The sequence shown here is derived from an EMBL/GenBank/DDBJ whole genome shotgun (WGS) entry which is preliminary data.</text>
</comment>
<dbReference type="EMBL" id="JACVVX010000004">
    <property type="protein sequence ID" value="MBD0416047.1"/>
    <property type="molecule type" value="Genomic_DNA"/>
</dbReference>
<evidence type="ECO:0000313" key="3">
    <source>
        <dbReference type="EMBL" id="MBD0416047.1"/>
    </source>
</evidence>
<feature type="binding site" evidence="2">
    <location>
        <position position="63"/>
    </location>
    <ligand>
        <name>substrate</name>
    </ligand>
</feature>
<accession>A0A8J6PPK8</accession>
<feature type="active site" description="Proton donor/acceptor" evidence="1">
    <location>
        <position position="90"/>
    </location>
</feature>
<name>A0A8J6PPK8_9HYPH</name>
<dbReference type="Proteomes" id="UP000643405">
    <property type="component" value="Unassembled WGS sequence"/>
</dbReference>
<feature type="active site" description="Tele-phosphohistidine intermediate" evidence="1">
    <location>
        <position position="10"/>
    </location>
</feature>
<dbReference type="InterPro" id="IPR050275">
    <property type="entry name" value="PGM_Phosphatase"/>
</dbReference>
<dbReference type="SUPFAM" id="SSF53254">
    <property type="entry name" value="Phosphoglycerate mutase-like"/>
    <property type="match status" value="1"/>
</dbReference>
<dbReference type="PIRSF" id="PIRSF000709">
    <property type="entry name" value="6PFK_2-Ptase"/>
    <property type="match status" value="1"/>
</dbReference>
<dbReference type="PANTHER" id="PTHR48100">
    <property type="entry name" value="BROAD-SPECIFICITY PHOSPHATASE YOR283W-RELATED"/>
    <property type="match status" value="1"/>
</dbReference>
<evidence type="ECO:0000313" key="4">
    <source>
        <dbReference type="Proteomes" id="UP000643405"/>
    </source>
</evidence>
<dbReference type="Gene3D" id="3.40.50.1240">
    <property type="entry name" value="Phosphoglycerate mutase-like"/>
    <property type="match status" value="1"/>
</dbReference>
<dbReference type="InterPro" id="IPR013078">
    <property type="entry name" value="His_Pase_superF_clade-1"/>
</dbReference>